<feature type="compositionally biased region" description="Basic and acidic residues" evidence="1">
    <location>
        <begin position="105"/>
        <end position="119"/>
    </location>
</feature>
<evidence type="ECO:0000256" key="1">
    <source>
        <dbReference type="SAM" id="MobiDB-lite"/>
    </source>
</evidence>
<proteinExistence type="predicted"/>
<dbReference type="EMBL" id="LCWF01000086">
    <property type="protein sequence ID" value="KKY21320.1"/>
    <property type="molecule type" value="Genomic_DNA"/>
</dbReference>
<dbReference type="Proteomes" id="UP000053317">
    <property type="component" value="Unassembled WGS sequence"/>
</dbReference>
<accession>A0A0G2GXB9</accession>
<feature type="region of interest" description="Disordered" evidence="1">
    <location>
        <begin position="105"/>
        <end position="445"/>
    </location>
</feature>
<gene>
    <name evidence="2" type="ORF">UCRPC4_g03756</name>
</gene>
<name>A0A0G2GXB9_PHACM</name>
<dbReference type="OrthoDB" id="5945798at2759"/>
<reference evidence="2 3" key="2">
    <citation type="submission" date="2015-05" db="EMBL/GenBank/DDBJ databases">
        <authorList>
            <person name="Morales-Cruz A."/>
            <person name="Amrine K.C."/>
            <person name="Cantu D."/>
        </authorList>
    </citation>
    <scope>NUCLEOTIDE SEQUENCE [LARGE SCALE GENOMIC DNA]</scope>
    <source>
        <strain evidence="2">UCRPC4</strain>
    </source>
</reference>
<comment type="caution">
    <text evidence="2">The sequence shown here is derived from an EMBL/GenBank/DDBJ whole genome shotgun (WGS) entry which is preliminary data.</text>
</comment>
<feature type="compositionally biased region" description="Polar residues" evidence="1">
    <location>
        <begin position="435"/>
        <end position="445"/>
    </location>
</feature>
<feature type="compositionally biased region" description="Polar residues" evidence="1">
    <location>
        <begin position="384"/>
        <end position="397"/>
    </location>
</feature>
<organism evidence="2 3">
    <name type="scientific">Phaeomoniella chlamydospora</name>
    <name type="common">Phaeoacremonium chlamydosporum</name>
    <dbReference type="NCBI Taxonomy" id="158046"/>
    <lineage>
        <taxon>Eukaryota</taxon>
        <taxon>Fungi</taxon>
        <taxon>Dikarya</taxon>
        <taxon>Ascomycota</taxon>
        <taxon>Pezizomycotina</taxon>
        <taxon>Eurotiomycetes</taxon>
        <taxon>Chaetothyriomycetidae</taxon>
        <taxon>Phaeomoniellales</taxon>
        <taxon>Phaeomoniellaceae</taxon>
        <taxon>Phaeomoniella</taxon>
    </lineage>
</organism>
<evidence type="ECO:0000313" key="2">
    <source>
        <dbReference type="EMBL" id="KKY21320.1"/>
    </source>
</evidence>
<feature type="compositionally biased region" description="Polar residues" evidence="1">
    <location>
        <begin position="141"/>
        <end position="151"/>
    </location>
</feature>
<feature type="compositionally biased region" description="Polar residues" evidence="1">
    <location>
        <begin position="259"/>
        <end position="285"/>
    </location>
</feature>
<evidence type="ECO:0000313" key="3">
    <source>
        <dbReference type="Proteomes" id="UP000053317"/>
    </source>
</evidence>
<feature type="region of interest" description="Disordered" evidence="1">
    <location>
        <begin position="47"/>
        <end position="76"/>
    </location>
</feature>
<keyword evidence="3" id="KW-1185">Reference proteome</keyword>
<feature type="compositionally biased region" description="Low complexity" evidence="1">
    <location>
        <begin position="227"/>
        <end position="242"/>
    </location>
</feature>
<feature type="compositionally biased region" description="Low complexity" evidence="1">
    <location>
        <begin position="346"/>
        <end position="376"/>
    </location>
</feature>
<reference evidence="2 3" key="1">
    <citation type="submission" date="2015-05" db="EMBL/GenBank/DDBJ databases">
        <title>Distinctive expansion of gene families associated with plant cell wall degradation and secondary metabolism in the genomes of grapevine trunk pathogens.</title>
        <authorList>
            <person name="Lawrence D.P."/>
            <person name="Travadon R."/>
            <person name="Rolshausen P.E."/>
            <person name="Baumgartner K."/>
        </authorList>
    </citation>
    <scope>NUCLEOTIDE SEQUENCE [LARGE SCALE GENOMIC DNA]</scope>
    <source>
        <strain evidence="2">UCRPC4</strain>
    </source>
</reference>
<feature type="compositionally biased region" description="Polar residues" evidence="1">
    <location>
        <begin position="197"/>
        <end position="213"/>
    </location>
</feature>
<dbReference type="AlphaFoldDB" id="A0A0G2GXB9"/>
<sequence>MARQITDLSAAGANLFHAVVELQRLRASSERKFQRWFFETRQEQERAAEAQAELQRQLQEERQQRTEASNSVSGARAERIKAEELVKEMRRELQISKEEARRAWEELGRREQEERDRTTSLKNGEPTLVGGVQVVPMLPGTSRQQVATQRPPTREGPYTGGSGSAVVGGQPQSRRAQGRGETPEGETGEGYDYAFGQPSTSSAASDQYESSGRVSDEAYYSQHRPQPSTSRPTAASSSSSPAGGYRTNPNVEQYKYYQGGSSAETSIHQPRTTNGHVPPSTTSSEAVAHYPSEEEYEIDSQGNLRLDEEGRPIIYRGSQSNPSDEEQEYDTGTEHAYRQQYGAGVSSPPSSSRPTTSTTIAPTTRPTPASASAAPSGYDPTTPPGTSAPQGQSSVDYSGQGWGGPSATGWESITPRHRHPTRLSDVLEEDERSRTSQSLISGGGR</sequence>
<protein>
    <submittedName>
        <fullName evidence="2">Uncharacterized protein</fullName>
    </submittedName>
</protein>